<sequence>MKQQIIYWLIPLLYLSTVESKIEDYTCLQVKIKAKYVEKALDFLKNPDNQMYRMPMTFWTCESDHYCYISALHTDDISFERRSTTPYYVVVDCNNDFRGVVVSIGTGYHQCTPKKPAVIIRASN</sequence>
<feature type="signal peptide" evidence="1">
    <location>
        <begin position="1"/>
        <end position="20"/>
    </location>
</feature>
<dbReference type="AlphaFoldDB" id="A0A383UNX8"/>
<evidence type="ECO:0000313" key="3">
    <source>
        <dbReference type="Proteomes" id="UP000275772"/>
    </source>
</evidence>
<evidence type="ECO:0000313" key="2">
    <source>
        <dbReference type="EMBL" id="SZF02024.1"/>
    </source>
</evidence>
<dbReference type="Proteomes" id="UP000275772">
    <property type="component" value="Unassembled WGS sequence"/>
</dbReference>
<feature type="chain" id="PRO_5016971828" evidence="1">
    <location>
        <begin position="21"/>
        <end position="124"/>
    </location>
</feature>
<keyword evidence="1" id="KW-0732">Signal</keyword>
<evidence type="ECO:0000256" key="1">
    <source>
        <dbReference type="SAM" id="SignalP"/>
    </source>
</evidence>
<dbReference type="VEuPathDB" id="FungiDB:BLGHR1_12801"/>
<proteinExistence type="predicted"/>
<accession>A0A383UNX8</accession>
<reference evidence="2 3" key="1">
    <citation type="submission" date="2017-11" db="EMBL/GenBank/DDBJ databases">
        <authorList>
            <person name="Kracher B."/>
        </authorList>
    </citation>
    <scope>NUCLEOTIDE SEQUENCE [LARGE SCALE GENOMIC DNA]</scope>
    <source>
        <strain evidence="2 3">RACE1</strain>
    </source>
</reference>
<name>A0A383UNX8_BLUHO</name>
<protein>
    <submittedName>
        <fullName evidence="2">Uncharacterized protein</fullName>
    </submittedName>
</protein>
<dbReference type="EMBL" id="UNSH01000041">
    <property type="protein sequence ID" value="SZF02024.1"/>
    <property type="molecule type" value="Genomic_DNA"/>
</dbReference>
<organism evidence="2 3">
    <name type="scientific">Blumeria hordei</name>
    <name type="common">Barley powdery mildew</name>
    <name type="synonym">Blumeria graminis f. sp. hordei</name>
    <dbReference type="NCBI Taxonomy" id="2867405"/>
    <lineage>
        <taxon>Eukaryota</taxon>
        <taxon>Fungi</taxon>
        <taxon>Dikarya</taxon>
        <taxon>Ascomycota</taxon>
        <taxon>Pezizomycotina</taxon>
        <taxon>Leotiomycetes</taxon>
        <taxon>Erysiphales</taxon>
        <taxon>Erysiphaceae</taxon>
        <taxon>Blumeria</taxon>
    </lineage>
</organism>
<gene>
    <name evidence="2" type="ORF">BLGHR1_12801</name>
</gene>